<dbReference type="SMART" id="SM00857">
    <property type="entry name" value="Resolvase"/>
    <property type="match status" value="1"/>
</dbReference>
<feature type="active site" description="O-(5'-phospho-DNA)-serine intermediate" evidence="6 7">
    <location>
        <position position="9"/>
    </location>
</feature>
<dbReference type="Proteomes" id="UP000033664">
    <property type="component" value="Unassembled WGS sequence"/>
</dbReference>
<keyword evidence="4" id="KW-0238">DNA-binding</keyword>
<evidence type="ECO:0000256" key="5">
    <source>
        <dbReference type="ARBA" id="ARBA00023172"/>
    </source>
</evidence>
<dbReference type="FunFam" id="3.40.50.1390:FF:000001">
    <property type="entry name" value="DNA recombinase"/>
    <property type="match status" value="1"/>
</dbReference>
<keyword evidence="3" id="KW-0230">DNA invertase</keyword>
<dbReference type="Gene3D" id="1.10.10.60">
    <property type="entry name" value="Homeodomain-like"/>
    <property type="match status" value="1"/>
</dbReference>
<dbReference type="PROSITE" id="PS51736">
    <property type="entry name" value="RECOMBINASES_3"/>
    <property type="match status" value="1"/>
</dbReference>
<dbReference type="GO" id="GO:0015074">
    <property type="term" value="P:DNA integration"/>
    <property type="evidence" value="ECO:0007669"/>
    <property type="project" value="UniProtKB-KW"/>
</dbReference>
<feature type="domain" description="Resolvase/invertase-type recombinase catalytic" evidence="8">
    <location>
        <begin position="1"/>
        <end position="134"/>
    </location>
</feature>
<keyword evidence="2" id="KW-0229">DNA integration</keyword>
<dbReference type="PATRIC" id="fig|151081.8.peg.1508"/>
<dbReference type="EMBL" id="JXXZ01000002">
    <property type="protein sequence ID" value="KJZ01681.1"/>
    <property type="molecule type" value="Genomic_DNA"/>
</dbReference>
<dbReference type="PROSITE" id="PS51257">
    <property type="entry name" value="PROKAR_LIPOPROTEIN"/>
    <property type="match status" value="1"/>
</dbReference>
<evidence type="ECO:0000313" key="10">
    <source>
        <dbReference type="Proteomes" id="UP000033664"/>
    </source>
</evidence>
<dbReference type="GeneID" id="58227186"/>
<organism evidence="9 10">
    <name type="scientific">Pseudoalteromonas ruthenica</name>
    <dbReference type="NCBI Taxonomy" id="151081"/>
    <lineage>
        <taxon>Bacteria</taxon>
        <taxon>Pseudomonadati</taxon>
        <taxon>Pseudomonadota</taxon>
        <taxon>Gammaproteobacteria</taxon>
        <taxon>Alteromonadales</taxon>
        <taxon>Pseudoalteromonadaceae</taxon>
        <taxon>Pseudoalteromonas</taxon>
    </lineage>
</organism>
<dbReference type="OrthoDB" id="9786476at2"/>
<evidence type="ECO:0000313" key="9">
    <source>
        <dbReference type="EMBL" id="KJZ01681.1"/>
    </source>
</evidence>
<name>A0A0F4Q1U2_9GAMM</name>
<dbReference type="CDD" id="cd00569">
    <property type="entry name" value="HTH_Hin_like"/>
    <property type="match status" value="1"/>
</dbReference>
<evidence type="ECO:0000256" key="6">
    <source>
        <dbReference type="PIRSR" id="PIRSR606118-50"/>
    </source>
</evidence>
<keyword evidence="5" id="KW-0233">DNA recombination</keyword>
<evidence type="ECO:0000259" key="8">
    <source>
        <dbReference type="PROSITE" id="PS51736"/>
    </source>
</evidence>
<comment type="caution">
    <text evidence="9">The sequence shown here is derived from an EMBL/GenBank/DDBJ whole genome shotgun (WGS) entry which is preliminary data.</text>
</comment>
<evidence type="ECO:0000256" key="4">
    <source>
        <dbReference type="ARBA" id="ARBA00023125"/>
    </source>
</evidence>
<dbReference type="PROSITE" id="PS00398">
    <property type="entry name" value="RECOMBINASES_2"/>
    <property type="match status" value="1"/>
</dbReference>
<comment type="similarity">
    <text evidence="1">Belongs to the site-specific recombinase resolvase family.</text>
</comment>
<dbReference type="PANTHER" id="PTHR30461">
    <property type="entry name" value="DNA-INVERTASE FROM LAMBDOID PROPHAGE"/>
    <property type="match status" value="1"/>
</dbReference>
<dbReference type="InterPro" id="IPR006118">
    <property type="entry name" value="Recombinase_CS"/>
</dbReference>
<protein>
    <submittedName>
        <fullName evidence="9">DNA invertase</fullName>
    </submittedName>
</protein>
<sequence length="186" mass="20597">MKIGYARVSTFDQSEDAQVNALTAYGCERVYREKASGKSAKRAELSRLIDTLRPGDIVVVQRLDRLGRSLSDLIELLDGFKNQEVDFVSLHESIDTTTATGELVFHMIGAIAQFERRLISERTKVGLQAARARGRKGGRKAKLTSSDIKKAQAMLLDPAMTKAEVAKHFDVSRPTLNKALSAYVQQ</sequence>
<proteinExistence type="inferred from homology"/>
<accession>A0A0F4Q1U2</accession>
<dbReference type="PROSITE" id="PS00397">
    <property type="entry name" value="RECOMBINASES_1"/>
    <property type="match status" value="1"/>
</dbReference>
<keyword evidence="10" id="KW-1185">Reference proteome</keyword>
<dbReference type="PANTHER" id="PTHR30461:SF2">
    <property type="entry name" value="SERINE RECOMBINASE PINE-RELATED"/>
    <property type="match status" value="1"/>
</dbReference>
<dbReference type="Pfam" id="PF00239">
    <property type="entry name" value="Resolvase"/>
    <property type="match status" value="1"/>
</dbReference>
<dbReference type="AlphaFoldDB" id="A0A0F4Q1U2"/>
<evidence type="ECO:0000256" key="2">
    <source>
        <dbReference type="ARBA" id="ARBA00022908"/>
    </source>
</evidence>
<dbReference type="InterPro" id="IPR050639">
    <property type="entry name" value="SSR_resolvase"/>
</dbReference>
<evidence type="ECO:0000256" key="3">
    <source>
        <dbReference type="ARBA" id="ARBA00023100"/>
    </source>
</evidence>
<dbReference type="SUPFAM" id="SSF53041">
    <property type="entry name" value="Resolvase-like"/>
    <property type="match status" value="1"/>
</dbReference>
<reference evidence="9 10" key="1">
    <citation type="journal article" date="2015" name="BMC Genomics">
        <title>Genome mining reveals unlocked bioactive potential of marine Gram-negative bacteria.</title>
        <authorList>
            <person name="Machado H."/>
            <person name="Sonnenschein E.C."/>
            <person name="Melchiorsen J."/>
            <person name="Gram L."/>
        </authorList>
    </citation>
    <scope>NUCLEOTIDE SEQUENCE [LARGE SCALE GENOMIC DNA]</scope>
    <source>
        <strain evidence="9 10">S3137</strain>
    </source>
</reference>
<dbReference type="CDD" id="cd03768">
    <property type="entry name" value="SR_ResInv"/>
    <property type="match status" value="1"/>
</dbReference>
<dbReference type="GO" id="GO:0003677">
    <property type="term" value="F:DNA binding"/>
    <property type="evidence" value="ECO:0007669"/>
    <property type="project" value="UniProtKB-KW"/>
</dbReference>
<dbReference type="InterPro" id="IPR006119">
    <property type="entry name" value="Resolv_N"/>
</dbReference>
<dbReference type="InterPro" id="IPR036162">
    <property type="entry name" value="Resolvase-like_N_sf"/>
</dbReference>
<evidence type="ECO:0000256" key="1">
    <source>
        <dbReference type="ARBA" id="ARBA00009913"/>
    </source>
</evidence>
<dbReference type="RefSeq" id="WP_045979129.1">
    <property type="nucleotide sequence ID" value="NZ_JXXY01000006.1"/>
</dbReference>
<dbReference type="GO" id="GO:0000150">
    <property type="term" value="F:DNA strand exchange activity"/>
    <property type="evidence" value="ECO:0007669"/>
    <property type="project" value="UniProtKB-KW"/>
</dbReference>
<evidence type="ECO:0000256" key="7">
    <source>
        <dbReference type="PROSITE-ProRule" id="PRU10137"/>
    </source>
</evidence>
<dbReference type="Gene3D" id="3.40.50.1390">
    <property type="entry name" value="Resolvase, N-terminal catalytic domain"/>
    <property type="match status" value="1"/>
</dbReference>
<gene>
    <name evidence="9" type="ORF">TW72_01645</name>
</gene>